<proteinExistence type="predicted"/>
<gene>
    <name evidence="2" type="ORF">Bca52824_073179</name>
</gene>
<evidence type="ECO:0000313" key="2">
    <source>
        <dbReference type="EMBL" id="KAG2266100.1"/>
    </source>
</evidence>
<comment type="caution">
    <text evidence="2">The sequence shown here is derived from an EMBL/GenBank/DDBJ whole genome shotgun (WGS) entry which is preliminary data.</text>
</comment>
<feature type="region of interest" description="Disordered" evidence="1">
    <location>
        <begin position="1"/>
        <end position="31"/>
    </location>
</feature>
<dbReference type="EMBL" id="JAAMPC010000014">
    <property type="protein sequence ID" value="KAG2266100.1"/>
    <property type="molecule type" value="Genomic_DNA"/>
</dbReference>
<evidence type="ECO:0000313" key="3">
    <source>
        <dbReference type="Proteomes" id="UP000886595"/>
    </source>
</evidence>
<evidence type="ECO:0000256" key="1">
    <source>
        <dbReference type="SAM" id="MobiDB-lite"/>
    </source>
</evidence>
<dbReference type="OrthoDB" id="10656470at2759"/>
<dbReference type="AlphaFoldDB" id="A0A8X7U4L4"/>
<name>A0A8X7U4L4_BRACI</name>
<accession>A0A8X7U4L4</accession>
<dbReference type="Proteomes" id="UP000886595">
    <property type="component" value="Unassembled WGS sequence"/>
</dbReference>
<protein>
    <submittedName>
        <fullName evidence="2">Uncharacterized protein</fullName>
    </submittedName>
</protein>
<sequence length="102" mass="11362">MDAGPTTMAWAADEEEVNQGGQGTTGETVGESRFQIDHLGVKRMMEDQLGEKCKMLIRIWDLHRVKGLTVKRIVLGQKEDDKNHTADDILWNAKAALILGND</sequence>
<organism evidence="2 3">
    <name type="scientific">Brassica carinata</name>
    <name type="common">Ethiopian mustard</name>
    <name type="synonym">Abyssinian cabbage</name>
    <dbReference type="NCBI Taxonomy" id="52824"/>
    <lineage>
        <taxon>Eukaryota</taxon>
        <taxon>Viridiplantae</taxon>
        <taxon>Streptophyta</taxon>
        <taxon>Embryophyta</taxon>
        <taxon>Tracheophyta</taxon>
        <taxon>Spermatophyta</taxon>
        <taxon>Magnoliopsida</taxon>
        <taxon>eudicotyledons</taxon>
        <taxon>Gunneridae</taxon>
        <taxon>Pentapetalae</taxon>
        <taxon>rosids</taxon>
        <taxon>malvids</taxon>
        <taxon>Brassicales</taxon>
        <taxon>Brassicaceae</taxon>
        <taxon>Brassiceae</taxon>
        <taxon>Brassica</taxon>
    </lineage>
</organism>
<keyword evidence="3" id="KW-1185">Reference proteome</keyword>
<reference evidence="2 3" key="1">
    <citation type="submission" date="2020-02" db="EMBL/GenBank/DDBJ databases">
        <authorList>
            <person name="Ma Q."/>
            <person name="Huang Y."/>
            <person name="Song X."/>
            <person name="Pei D."/>
        </authorList>
    </citation>
    <scope>NUCLEOTIDE SEQUENCE [LARGE SCALE GENOMIC DNA]</scope>
    <source>
        <strain evidence="2">Sxm20200214</strain>
        <tissue evidence="2">Leaf</tissue>
    </source>
</reference>